<reference evidence="2" key="1">
    <citation type="submission" date="2017-02" db="EMBL/GenBank/DDBJ databases">
        <authorList>
            <person name="Dridi B."/>
        </authorList>
    </citation>
    <scope>NUCLEOTIDE SEQUENCE [LARGE SCALE GENOMIC DNA]</scope>
    <source>
        <strain evidence="2">EB411</strain>
    </source>
</reference>
<protein>
    <submittedName>
        <fullName evidence="1">Uncharacterized protein</fullName>
    </submittedName>
</protein>
<dbReference type="Proteomes" id="UP000196778">
    <property type="component" value="Unassembled WGS sequence"/>
</dbReference>
<proteinExistence type="predicted"/>
<dbReference type="RefSeq" id="WP_087137295.1">
    <property type="nucleotide sequence ID" value="NZ_FUKR01000050.1"/>
</dbReference>
<name>A0A1R4JQ58_9MICO</name>
<evidence type="ECO:0000313" key="2">
    <source>
        <dbReference type="Proteomes" id="UP000196778"/>
    </source>
</evidence>
<evidence type="ECO:0000313" key="1">
    <source>
        <dbReference type="EMBL" id="SJN34137.1"/>
    </source>
</evidence>
<gene>
    <name evidence="1" type="ORF">FM119_08785</name>
</gene>
<keyword evidence="2" id="KW-1185">Reference proteome</keyword>
<accession>A0A1R4JQ58</accession>
<dbReference type="OrthoDB" id="4269013at2"/>
<dbReference type="AlphaFoldDB" id="A0A1R4JQ58"/>
<dbReference type="EMBL" id="FUKR01000050">
    <property type="protein sequence ID" value="SJN34137.1"/>
    <property type="molecule type" value="Genomic_DNA"/>
</dbReference>
<organism evidence="1 2">
    <name type="scientific">Mycetocola reblochoni REB411</name>
    <dbReference type="NCBI Taxonomy" id="1255698"/>
    <lineage>
        <taxon>Bacteria</taxon>
        <taxon>Bacillati</taxon>
        <taxon>Actinomycetota</taxon>
        <taxon>Actinomycetes</taxon>
        <taxon>Micrococcales</taxon>
        <taxon>Microbacteriaceae</taxon>
        <taxon>Mycetocola</taxon>
    </lineage>
</organism>
<sequence>MSEPVYATRDDWDSFGSEAEPDPDLLDALLARASREVDSLLVGAVYAVDENEQPTDPSVRSALARATCAFVEWWDDAGDISGAAAAGGAVSLGALSLGGGTGASGSTGRTPAAAVTALRVAGLVVRVDH</sequence>